<comment type="caution">
    <text evidence="7">The sequence shown here is derived from an EMBL/GenBank/DDBJ whole genome shotgun (WGS) entry which is preliminary data.</text>
</comment>
<evidence type="ECO:0000313" key="7">
    <source>
        <dbReference type="EMBL" id="KAH0926289.1"/>
    </source>
</evidence>
<keyword evidence="6" id="KW-0067">ATP-binding</keyword>
<dbReference type="Gene3D" id="1.10.8.770">
    <property type="match status" value="1"/>
</dbReference>
<organism evidence="7 8">
    <name type="scientific">Brassica napus</name>
    <name type="common">Rape</name>
    <dbReference type="NCBI Taxonomy" id="3708"/>
    <lineage>
        <taxon>Eukaryota</taxon>
        <taxon>Viridiplantae</taxon>
        <taxon>Streptophyta</taxon>
        <taxon>Embryophyta</taxon>
        <taxon>Tracheophyta</taxon>
        <taxon>Spermatophyta</taxon>
        <taxon>Magnoliopsida</taxon>
        <taxon>eudicotyledons</taxon>
        <taxon>Gunneridae</taxon>
        <taxon>Pentapetalae</taxon>
        <taxon>rosids</taxon>
        <taxon>malvids</taxon>
        <taxon>Brassicales</taxon>
        <taxon>Brassicaceae</taxon>
        <taxon>Brassiceae</taxon>
        <taxon>Brassica</taxon>
    </lineage>
</organism>
<dbReference type="Pfam" id="PF01268">
    <property type="entry name" value="FTHFS"/>
    <property type="match status" value="1"/>
</dbReference>
<evidence type="ECO:0000256" key="3">
    <source>
        <dbReference type="ARBA" id="ARBA00022563"/>
    </source>
</evidence>
<dbReference type="InterPro" id="IPR000559">
    <property type="entry name" value="Formate_THF_ligase"/>
</dbReference>
<name>A0ABQ8DAA4_BRANA</name>
<dbReference type="Gene3D" id="3.10.410.10">
    <property type="entry name" value="Formyltetrahydrofolate synthetase, domain 3"/>
    <property type="match status" value="1"/>
</dbReference>
<dbReference type="PROSITE" id="PS00721">
    <property type="entry name" value="FTHFS_1"/>
    <property type="match status" value="1"/>
</dbReference>
<gene>
    <name evidence="7" type="ORF">HID58_018545</name>
</gene>
<evidence type="ECO:0000313" key="8">
    <source>
        <dbReference type="Proteomes" id="UP000824890"/>
    </source>
</evidence>
<evidence type="ECO:0000256" key="1">
    <source>
        <dbReference type="ARBA" id="ARBA00004777"/>
    </source>
</evidence>
<reference evidence="7 8" key="1">
    <citation type="submission" date="2021-05" db="EMBL/GenBank/DDBJ databases">
        <title>Genome Assembly of Synthetic Allotetraploid Brassica napus Reveals Homoeologous Exchanges between Subgenomes.</title>
        <authorList>
            <person name="Davis J.T."/>
        </authorList>
    </citation>
    <scope>NUCLEOTIDE SEQUENCE [LARGE SCALE GENOMIC DNA]</scope>
    <source>
        <strain evidence="8">cv. Da-Ae</strain>
        <tissue evidence="7">Seedling</tissue>
    </source>
</reference>
<dbReference type="Gene3D" id="3.40.50.300">
    <property type="entry name" value="P-loop containing nucleotide triphosphate hydrolases"/>
    <property type="match status" value="2"/>
</dbReference>
<dbReference type="HAMAP" id="MF_01543">
    <property type="entry name" value="FTHFS"/>
    <property type="match status" value="1"/>
</dbReference>
<dbReference type="SUPFAM" id="SSF52540">
    <property type="entry name" value="P-loop containing nucleoside triphosphate hydrolases"/>
    <property type="match status" value="1"/>
</dbReference>
<proteinExistence type="inferred from homology"/>
<evidence type="ECO:0000256" key="5">
    <source>
        <dbReference type="ARBA" id="ARBA00022741"/>
    </source>
</evidence>
<dbReference type="Proteomes" id="UP000824890">
    <property type="component" value="Unassembled WGS sequence"/>
</dbReference>
<keyword evidence="5" id="KW-0547">Nucleotide-binding</keyword>
<accession>A0ABQ8DAA4</accession>
<dbReference type="EC" id="6.3.4.3" evidence="2"/>
<dbReference type="EMBL" id="JAGKQM010000005">
    <property type="protein sequence ID" value="KAH0926289.1"/>
    <property type="molecule type" value="Genomic_DNA"/>
</dbReference>
<evidence type="ECO:0000256" key="6">
    <source>
        <dbReference type="ARBA" id="ARBA00022840"/>
    </source>
</evidence>
<dbReference type="InterPro" id="IPR020628">
    <property type="entry name" value="Formate_THF_ligase_CS"/>
</dbReference>
<keyword evidence="8" id="KW-1185">Reference proteome</keyword>
<dbReference type="PROSITE" id="PS00722">
    <property type="entry name" value="FTHFS_2"/>
    <property type="match status" value="1"/>
</dbReference>
<evidence type="ECO:0000256" key="2">
    <source>
        <dbReference type="ARBA" id="ARBA00012295"/>
    </source>
</evidence>
<protein>
    <recommendedName>
        <fullName evidence="2">formate--tetrahydrofolate ligase</fullName>
        <ecNumber evidence="2">6.3.4.3</ecNumber>
    </recommendedName>
</protein>
<dbReference type="CDD" id="cd00477">
    <property type="entry name" value="FTHFS"/>
    <property type="match status" value="1"/>
</dbReference>
<keyword evidence="4" id="KW-0436">Ligase</keyword>
<keyword evidence="3" id="KW-0554">One-carbon metabolism</keyword>
<comment type="pathway">
    <text evidence="1">One-carbon metabolism; tetrahydrofolate interconversion.</text>
</comment>
<dbReference type="InterPro" id="IPR027417">
    <property type="entry name" value="P-loop_NTPase"/>
</dbReference>
<evidence type="ECO:0000256" key="4">
    <source>
        <dbReference type="ARBA" id="ARBA00022598"/>
    </source>
</evidence>
<sequence length="676" mass="72530">MVVANRHLPFPHPPPIARPFISPKVKTFVSLPHSPEAVIPTMTSSSSRKLQVVTPVPSDIDIANSVEPLHISEIAKDLSLSPLHYDLYGKYKAKVLLSAFDELQDREDGYYVVVGGITPTPLGEGKSTTTVGLCQALGAYLNKKVVTCLRQPSQGPTFGIKGGAAGGGYSQVIPMDEFNLHLTGDIHAITASNNLLAAAIDARMFHEASQSDKALFNRLCPVNKEGKRSFTDVMFRRLRKLGISKTSPEELTPEEVRKFARLDIDPESITWRRVMDVNDRFLRKMTVGQGSEEKGMIRETGFDISVASEIMAVLALTTSLDDMRERLGKMVIGNSRAGEPITADDLGVGGALTVLMKDAIHPTLMQTLEGTPVLVHAGPFANIAHGNSSIVADKIALKLVGPGGFVVTEAGFGSDIGTEKFMNIKCRYSGLRPQCAVVVATVRALKMHGGGPGVVAGRPLDHAYVSENVSLVEAGCVNLAKHISNVKAYGVNVVVAVNVFSTDTEAELNAVRKFSMDAGAFDAVICSHHAHGGKGAVDLGIAVEKACQNITQPLEFLYPLDISIKEKIEAIAKSYGASGVEYSDQAEKQIEMYTQQGFSNLPICMSKTQYSFSHDASKKGAPSGFVLPIRDVRASIGAGFIYPLVGTMSTMPGLPTRPCFYEIDIDTVTGKVVGLS</sequence>